<dbReference type="AlphaFoldDB" id="A0A562VFD8"/>
<dbReference type="NCBIfam" id="TIGR04257">
    <property type="entry name" value="nanowire_3heme"/>
    <property type="match status" value="1"/>
</dbReference>
<evidence type="ECO:0000313" key="4">
    <source>
        <dbReference type="Proteomes" id="UP000319449"/>
    </source>
</evidence>
<name>A0A562VFD8_9BACT</name>
<dbReference type="RefSeq" id="WP_145024806.1">
    <property type="nucleotide sequence ID" value="NZ_VLLN01000026.1"/>
</dbReference>
<proteinExistence type="predicted"/>
<reference evidence="3 4" key="1">
    <citation type="submission" date="2019-07" db="EMBL/GenBank/DDBJ databases">
        <title>Genomic Encyclopedia of Archaeal and Bacterial Type Strains, Phase II (KMG-II): from individual species to whole genera.</title>
        <authorList>
            <person name="Goeker M."/>
        </authorList>
    </citation>
    <scope>NUCLEOTIDE SEQUENCE [LARGE SCALE GENOMIC DNA]</scope>
    <source>
        <strain evidence="3 4">ATCC BAA-1139</strain>
    </source>
</reference>
<keyword evidence="4" id="KW-1185">Reference proteome</keyword>
<dbReference type="InterPro" id="IPR026352">
    <property type="entry name" value="Nanowire_3heme"/>
</dbReference>
<feature type="chain" id="PRO_5021905017" evidence="1">
    <location>
        <begin position="23"/>
        <end position="109"/>
    </location>
</feature>
<dbReference type="Gene3D" id="3.90.10.10">
    <property type="entry name" value="Cytochrome C3"/>
    <property type="match status" value="1"/>
</dbReference>
<evidence type="ECO:0000256" key="1">
    <source>
        <dbReference type="SAM" id="SignalP"/>
    </source>
</evidence>
<dbReference type="SUPFAM" id="SSF48695">
    <property type="entry name" value="Multiheme cytochromes"/>
    <property type="match status" value="1"/>
</dbReference>
<organism evidence="3 4">
    <name type="scientific">Geobacter argillaceus</name>
    <dbReference type="NCBI Taxonomy" id="345631"/>
    <lineage>
        <taxon>Bacteria</taxon>
        <taxon>Pseudomonadati</taxon>
        <taxon>Thermodesulfobacteriota</taxon>
        <taxon>Desulfuromonadia</taxon>
        <taxon>Geobacterales</taxon>
        <taxon>Geobacteraceae</taxon>
        <taxon>Geobacter</taxon>
    </lineage>
</organism>
<protein>
    <submittedName>
        <fullName evidence="3">C(7)-type cytochrome triheme protein</fullName>
    </submittedName>
</protein>
<evidence type="ECO:0000313" key="3">
    <source>
        <dbReference type="EMBL" id="TWJ16558.1"/>
    </source>
</evidence>
<dbReference type="InterPro" id="IPR036280">
    <property type="entry name" value="Multihaem_cyt_sf"/>
</dbReference>
<dbReference type="Proteomes" id="UP000319449">
    <property type="component" value="Unassembled WGS sequence"/>
</dbReference>
<dbReference type="Pfam" id="PF14522">
    <property type="entry name" value="Cytochrome_C7"/>
    <property type="match status" value="1"/>
</dbReference>
<feature type="domain" description="Cytochrome c7-like" evidence="2">
    <location>
        <begin position="39"/>
        <end position="104"/>
    </location>
</feature>
<dbReference type="InterPro" id="IPR029467">
    <property type="entry name" value="Cyt_c7-like"/>
</dbReference>
<dbReference type="EMBL" id="VLLN01000026">
    <property type="protein sequence ID" value="TWJ16558.1"/>
    <property type="molecule type" value="Genomic_DNA"/>
</dbReference>
<feature type="signal peptide" evidence="1">
    <location>
        <begin position="1"/>
        <end position="22"/>
    </location>
</feature>
<accession>A0A562VFD8</accession>
<dbReference type="OrthoDB" id="14108at2"/>
<gene>
    <name evidence="3" type="ORF">JN12_03313</name>
</gene>
<keyword evidence="1" id="KW-0732">Signal</keyword>
<sequence length="109" mass="11829">MKEQMRALSLILMVMASGTALAVGPGKTLEFKGSPMGTVIFDGTAHKNAGLTCSDCHNPELFPKMKQGTVNITMNDLYAGKYCGRCHDGKKAFLIKDNCTRCHHKPGIK</sequence>
<comment type="caution">
    <text evidence="3">The sequence shown here is derived from an EMBL/GenBank/DDBJ whole genome shotgun (WGS) entry which is preliminary data.</text>
</comment>
<evidence type="ECO:0000259" key="2">
    <source>
        <dbReference type="Pfam" id="PF14522"/>
    </source>
</evidence>